<organism evidence="1 2">
    <name type="scientific">Sphingomonas prati</name>
    <dbReference type="NCBI Taxonomy" id="1843237"/>
    <lineage>
        <taxon>Bacteria</taxon>
        <taxon>Pseudomonadati</taxon>
        <taxon>Pseudomonadota</taxon>
        <taxon>Alphaproteobacteria</taxon>
        <taxon>Sphingomonadales</taxon>
        <taxon>Sphingomonadaceae</taxon>
        <taxon>Sphingomonas</taxon>
    </lineage>
</organism>
<protein>
    <submittedName>
        <fullName evidence="1">Uncharacterized protein</fullName>
    </submittedName>
</protein>
<evidence type="ECO:0000313" key="1">
    <source>
        <dbReference type="EMBL" id="MBB5728091.1"/>
    </source>
</evidence>
<dbReference type="Proteomes" id="UP000546701">
    <property type="component" value="Unassembled WGS sequence"/>
</dbReference>
<comment type="caution">
    <text evidence="1">The sequence shown here is derived from an EMBL/GenBank/DDBJ whole genome shotgun (WGS) entry which is preliminary data.</text>
</comment>
<dbReference type="RefSeq" id="WP_157174948.1">
    <property type="nucleotide sequence ID" value="NZ_BMJP01000001.1"/>
</dbReference>
<accession>A0A7W9BQ25</accession>
<keyword evidence="2" id="KW-1185">Reference proteome</keyword>
<proteinExistence type="predicted"/>
<dbReference type="EMBL" id="JACIJR010000001">
    <property type="protein sequence ID" value="MBB5728091.1"/>
    <property type="molecule type" value="Genomic_DNA"/>
</dbReference>
<gene>
    <name evidence="1" type="ORF">FHS99_000547</name>
</gene>
<name>A0A7W9BQ25_9SPHN</name>
<dbReference type="AlphaFoldDB" id="A0A7W9BQ25"/>
<dbReference type="OrthoDB" id="8161297at2"/>
<reference evidence="1 2" key="1">
    <citation type="submission" date="2020-08" db="EMBL/GenBank/DDBJ databases">
        <title>Genomic Encyclopedia of Type Strains, Phase IV (KMG-IV): sequencing the most valuable type-strain genomes for metagenomic binning, comparative biology and taxonomic classification.</title>
        <authorList>
            <person name="Goeker M."/>
        </authorList>
    </citation>
    <scope>NUCLEOTIDE SEQUENCE [LARGE SCALE GENOMIC DNA]</scope>
    <source>
        <strain evidence="1 2">DSM 103336</strain>
    </source>
</reference>
<sequence>MIELILEDLKKNFTESGAGGITSIKAGVGMSYSVALPQEERTDFFTYEFQRRGSKITIKSKESSAQSY</sequence>
<evidence type="ECO:0000313" key="2">
    <source>
        <dbReference type="Proteomes" id="UP000546701"/>
    </source>
</evidence>